<evidence type="ECO:0000313" key="1">
    <source>
        <dbReference type="EMBL" id="KAF2006725.1"/>
    </source>
</evidence>
<proteinExistence type="predicted"/>
<dbReference type="EMBL" id="ML977559">
    <property type="protein sequence ID" value="KAF2006725.1"/>
    <property type="molecule type" value="Genomic_DNA"/>
</dbReference>
<sequence length="179" mass="20824">MLPNTLSPSSLVVEPVVELRNTSAFCTISARLSKLLIYFHLLLRRRIIPILLVWRRGAIVSLLRHTCVTRWDVVEIEYEEWLWQRDSVWQIQCGSGTSFQRPILIPNLQFPFPLTPPPTRPSNRTQKTLLTAPPHARLSPHHKIKVIAHHLIVLAADISKRASDLQWNVNKTRKWKPRR</sequence>
<dbReference type="Proteomes" id="UP000799779">
    <property type="component" value="Unassembled WGS sequence"/>
</dbReference>
<name>A0A6A5X290_9PLEO</name>
<evidence type="ECO:0000313" key="2">
    <source>
        <dbReference type="Proteomes" id="UP000799779"/>
    </source>
</evidence>
<gene>
    <name evidence="1" type="ORF">P154DRAFT_223896</name>
</gene>
<keyword evidence="2" id="KW-1185">Reference proteome</keyword>
<organism evidence="1 2">
    <name type="scientific">Amniculicola lignicola CBS 123094</name>
    <dbReference type="NCBI Taxonomy" id="1392246"/>
    <lineage>
        <taxon>Eukaryota</taxon>
        <taxon>Fungi</taxon>
        <taxon>Dikarya</taxon>
        <taxon>Ascomycota</taxon>
        <taxon>Pezizomycotina</taxon>
        <taxon>Dothideomycetes</taxon>
        <taxon>Pleosporomycetidae</taxon>
        <taxon>Pleosporales</taxon>
        <taxon>Amniculicolaceae</taxon>
        <taxon>Amniculicola</taxon>
    </lineage>
</organism>
<reference evidence="1" key="1">
    <citation type="journal article" date="2020" name="Stud. Mycol.">
        <title>101 Dothideomycetes genomes: a test case for predicting lifestyles and emergence of pathogens.</title>
        <authorList>
            <person name="Haridas S."/>
            <person name="Albert R."/>
            <person name="Binder M."/>
            <person name="Bloem J."/>
            <person name="Labutti K."/>
            <person name="Salamov A."/>
            <person name="Andreopoulos B."/>
            <person name="Baker S."/>
            <person name="Barry K."/>
            <person name="Bills G."/>
            <person name="Bluhm B."/>
            <person name="Cannon C."/>
            <person name="Castanera R."/>
            <person name="Culley D."/>
            <person name="Daum C."/>
            <person name="Ezra D."/>
            <person name="Gonzalez J."/>
            <person name="Henrissat B."/>
            <person name="Kuo A."/>
            <person name="Liang C."/>
            <person name="Lipzen A."/>
            <person name="Lutzoni F."/>
            <person name="Magnuson J."/>
            <person name="Mondo S."/>
            <person name="Nolan M."/>
            <person name="Ohm R."/>
            <person name="Pangilinan J."/>
            <person name="Park H.-J."/>
            <person name="Ramirez L."/>
            <person name="Alfaro M."/>
            <person name="Sun H."/>
            <person name="Tritt A."/>
            <person name="Yoshinaga Y."/>
            <person name="Zwiers L.-H."/>
            <person name="Turgeon B."/>
            <person name="Goodwin S."/>
            <person name="Spatafora J."/>
            <person name="Crous P."/>
            <person name="Grigoriev I."/>
        </authorList>
    </citation>
    <scope>NUCLEOTIDE SEQUENCE</scope>
    <source>
        <strain evidence="1">CBS 123094</strain>
    </source>
</reference>
<accession>A0A6A5X290</accession>
<protein>
    <submittedName>
        <fullName evidence="1">Uncharacterized protein</fullName>
    </submittedName>
</protein>
<dbReference type="AlphaFoldDB" id="A0A6A5X290"/>